<evidence type="ECO:0000313" key="2">
    <source>
        <dbReference type="EMBL" id="RKP58248.1"/>
    </source>
</evidence>
<feature type="signal peptide" evidence="1">
    <location>
        <begin position="1"/>
        <end position="22"/>
    </location>
</feature>
<organism evidence="2 3">
    <name type="scientific">Cohnella endophytica</name>
    <dbReference type="NCBI Taxonomy" id="2419778"/>
    <lineage>
        <taxon>Bacteria</taxon>
        <taxon>Bacillati</taxon>
        <taxon>Bacillota</taxon>
        <taxon>Bacilli</taxon>
        <taxon>Bacillales</taxon>
        <taxon>Paenibacillaceae</taxon>
        <taxon>Cohnella</taxon>
    </lineage>
</organism>
<accession>A0A494Y9D9</accession>
<dbReference type="PROSITE" id="PS51257">
    <property type="entry name" value="PROKAR_LIPOPROTEIN"/>
    <property type="match status" value="1"/>
</dbReference>
<dbReference type="AlphaFoldDB" id="A0A494Y9D9"/>
<dbReference type="RefSeq" id="WP_120974168.1">
    <property type="nucleotide sequence ID" value="NZ_RBZM01000001.1"/>
</dbReference>
<dbReference type="Proteomes" id="UP000282076">
    <property type="component" value="Unassembled WGS sequence"/>
</dbReference>
<reference evidence="2 3" key="1">
    <citation type="submission" date="2018-10" db="EMBL/GenBank/DDBJ databases">
        <title>Cohnella sp. M2MS4P-1, whole genome shotgun sequence.</title>
        <authorList>
            <person name="Tuo L."/>
        </authorList>
    </citation>
    <scope>NUCLEOTIDE SEQUENCE [LARGE SCALE GENOMIC DNA]</scope>
    <source>
        <strain evidence="2 3">M2MS4P-1</strain>
    </source>
</reference>
<protein>
    <recommendedName>
        <fullName evidence="4">DUF4363 family protein</fullName>
    </recommendedName>
</protein>
<comment type="caution">
    <text evidence="2">The sequence shown here is derived from an EMBL/GenBank/DDBJ whole genome shotgun (WGS) entry which is preliminary data.</text>
</comment>
<dbReference type="OrthoDB" id="1885681at2"/>
<evidence type="ECO:0000313" key="3">
    <source>
        <dbReference type="Proteomes" id="UP000282076"/>
    </source>
</evidence>
<feature type="chain" id="PRO_5019746274" description="DUF4363 family protein" evidence="1">
    <location>
        <begin position="23"/>
        <end position="123"/>
    </location>
</feature>
<dbReference type="EMBL" id="RBZM01000001">
    <property type="protein sequence ID" value="RKP58248.1"/>
    <property type="molecule type" value="Genomic_DNA"/>
</dbReference>
<keyword evidence="1" id="KW-0732">Signal</keyword>
<gene>
    <name evidence="2" type="ORF">D7Z26_01765</name>
</gene>
<keyword evidence="3" id="KW-1185">Reference proteome</keyword>
<evidence type="ECO:0000256" key="1">
    <source>
        <dbReference type="SAM" id="SignalP"/>
    </source>
</evidence>
<sequence length="123" mass="13135">MSRLKMKLGIVMILSAAIVLSACGNKGGNKISDGVSSMKAVLTEVQSAVDSGDAAKAKAEAANLENAWAKFEDDVKEKSKDLYEKAETPLHVIEAGSEIEPLDKDTLTKSVTELNQVLDDINK</sequence>
<proteinExistence type="predicted"/>
<evidence type="ECO:0008006" key="4">
    <source>
        <dbReference type="Google" id="ProtNLM"/>
    </source>
</evidence>
<name>A0A494Y9D9_9BACL</name>